<evidence type="ECO:0000256" key="1">
    <source>
        <dbReference type="ARBA" id="ARBA00022801"/>
    </source>
</evidence>
<dbReference type="AlphaFoldDB" id="A0A1D6QUZ5"/>
<dbReference type="PANTHER" id="PTHR31953">
    <property type="entry name" value="BETA-FRUCTOFURANOSIDASE, INSOLUBLE ISOENZYME CWINV1-RELATED"/>
    <property type="match status" value="1"/>
</dbReference>
<protein>
    <submittedName>
        <fullName evidence="5">Acid beta-fructofuranosidase 3 vacuolar</fullName>
    </submittedName>
</protein>
<dbReference type="InterPro" id="IPR013189">
    <property type="entry name" value="Glyco_hydro_32_C"/>
</dbReference>
<dbReference type="GO" id="GO:0005975">
    <property type="term" value="P:carbohydrate metabolic process"/>
    <property type="evidence" value="ECO:0007669"/>
    <property type="project" value="InterPro"/>
</dbReference>
<keyword evidence="1" id="KW-0378">Hydrolase</keyword>
<keyword evidence="2" id="KW-0326">Glycosidase</keyword>
<name>A0A1D6QUZ5_MAIZE</name>
<feature type="non-terminal residue" evidence="5">
    <location>
        <position position="337"/>
    </location>
</feature>
<evidence type="ECO:0000259" key="4">
    <source>
        <dbReference type="Pfam" id="PF08244"/>
    </source>
</evidence>
<dbReference type="Gene3D" id="2.115.10.20">
    <property type="entry name" value="Glycosyl hydrolase domain, family 43"/>
    <property type="match status" value="1"/>
</dbReference>
<dbReference type="Pfam" id="PF08244">
    <property type="entry name" value="Glyco_hydro_32C"/>
    <property type="match status" value="1"/>
</dbReference>
<dbReference type="SMART" id="SM00640">
    <property type="entry name" value="Glyco_32"/>
    <property type="match status" value="1"/>
</dbReference>
<dbReference type="InterPro" id="IPR001362">
    <property type="entry name" value="Glyco_hydro_32"/>
</dbReference>
<evidence type="ECO:0000256" key="3">
    <source>
        <dbReference type="SAM" id="MobiDB-lite"/>
    </source>
</evidence>
<organism evidence="5">
    <name type="scientific">Zea mays</name>
    <name type="common">Maize</name>
    <dbReference type="NCBI Taxonomy" id="4577"/>
    <lineage>
        <taxon>Eukaryota</taxon>
        <taxon>Viridiplantae</taxon>
        <taxon>Streptophyta</taxon>
        <taxon>Embryophyta</taxon>
        <taxon>Tracheophyta</taxon>
        <taxon>Spermatophyta</taxon>
        <taxon>Magnoliopsida</taxon>
        <taxon>Liliopsida</taxon>
        <taxon>Poales</taxon>
        <taxon>Poaceae</taxon>
        <taxon>PACMAD clade</taxon>
        <taxon>Panicoideae</taxon>
        <taxon>Andropogonodae</taxon>
        <taxon>Andropogoneae</taxon>
        <taxon>Tripsacinae</taxon>
        <taxon>Zea</taxon>
    </lineage>
</organism>
<dbReference type="EMBL" id="CM000780">
    <property type="protein sequence ID" value="AQK61188.1"/>
    <property type="molecule type" value="Genomic_DNA"/>
</dbReference>
<feature type="compositionally biased region" description="Basic residues" evidence="3">
    <location>
        <begin position="108"/>
        <end position="126"/>
    </location>
</feature>
<evidence type="ECO:0000313" key="5">
    <source>
        <dbReference type="EMBL" id="AQK61188.1"/>
    </source>
</evidence>
<reference evidence="5" key="1">
    <citation type="submission" date="2015-12" db="EMBL/GenBank/DDBJ databases">
        <title>Update maize B73 reference genome by single molecule sequencing technologies.</title>
        <authorList>
            <consortium name="Maize Genome Sequencing Project"/>
            <person name="Ware D."/>
        </authorList>
    </citation>
    <scope>NUCLEOTIDE SEQUENCE</scope>
    <source>
        <tissue evidence="5">Seedling</tissue>
    </source>
</reference>
<gene>
    <name evidence="5" type="ORF">ZEAMMB73_Zm00001d054075</name>
</gene>
<dbReference type="Gene3D" id="2.60.120.560">
    <property type="entry name" value="Exo-inulinase, domain 1"/>
    <property type="match status" value="1"/>
</dbReference>
<evidence type="ECO:0000256" key="2">
    <source>
        <dbReference type="ARBA" id="ARBA00023295"/>
    </source>
</evidence>
<dbReference type="SUPFAM" id="SSF49899">
    <property type="entry name" value="Concanavalin A-like lectins/glucanases"/>
    <property type="match status" value="1"/>
</dbReference>
<sequence>MGRQDPWRGGGGRRRERVPVEQCHAAVAAHGLPLPAAKELDERPQWPRLLQGLVPPLLPVQPRRRRLGQQDRVGPRRVPRPRPLAPPPAGHGPRPLVRHQRRLDGLRHHAPRRPPRHALHRLHQRLRPGAVPGRPRRRRRPAAHQLDQRADVSKGWASLQGVPRTVLLDTKTGANLLQWPVEEVETLRANSTDLSGITVDHGSVFPLDLRRATQLDIEAEFQLDRRAIAAALDDDVGYSCSTSGGAAARGALGPFGLLVLADRRRRGEQTAVYFYVDGSLATHFCQDESRSSRANDVVGSAVPVLEDEATLSLRVLVDHSIVESFAQGGRSTATSRV</sequence>
<accession>A0A1D6QUZ5</accession>
<feature type="compositionally biased region" description="Pro residues" evidence="3">
    <location>
        <begin position="81"/>
        <end position="90"/>
    </location>
</feature>
<dbReference type="InterPro" id="IPR023296">
    <property type="entry name" value="Glyco_hydro_beta-prop_sf"/>
</dbReference>
<feature type="domain" description="Glycosyl hydrolase family 32 C-terminal" evidence="4">
    <location>
        <begin position="183"/>
        <end position="337"/>
    </location>
</feature>
<dbReference type="InterPro" id="IPR050551">
    <property type="entry name" value="Fructan_Metab_Enzymes"/>
</dbReference>
<dbReference type="GO" id="GO:0004553">
    <property type="term" value="F:hydrolase activity, hydrolyzing O-glycosyl compounds"/>
    <property type="evidence" value="ECO:0007669"/>
    <property type="project" value="InterPro"/>
</dbReference>
<proteinExistence type="predicted"/>
<dbReference type="InterPro" id="IPR013320">
    <property type="entry name" value="ConA-like_dom_sf"/>
</dbReference>
<feature type="region of interest" description="Disordered" evidence="3">
    <location>
        <begin position="60"/>
        <end position="151"/>
    </location>
</feature>